<keyword evidence="1" id="KW-0472">Membrane</keyword>
<feature type="transmembrane region" description="Helical" evidence="1">
    <location>
        <begin position="140"/>
        <end position="160"/>
    </location>
</feature>
<dbReference type="Proteomes" id="UP000283087">
    <property type="component" value="Unassembled WGS sequence"/>
</dbReference>
<dbReference type="GO" id="GO:0010468">
    <property type="term" value="P:regulation of gene expression"/>
    <property type="evidence" value="ECO:0007669"/>
    <property type="project" value="InterPro"/>
</dbReference>
<protein>
    <submittedName>
        <fullName evidence="2">AbrB family transcriptional regulator</fullName>
    </submittedName>
</protein>
<keyword evidence="1" id="KW-1133">Transmembrane helix</keyword>
<keyword evidence="3" id="KW-1185">Reference proteome</keyword>
<evidence type="ECO:0000313" key="2">
    <source>
        <dbReference type="EMBL" id="RTE67301.1"/>
    </source>
</evidence>
<dbReference type="EMBL" id="RQXW01000002">
    <property type="protein sequence ID" value="RTE67301.1"/>
    <property type="molecule type" value="Genomic_DNA"/>
</dbReference>
<feature type="transmembrane region" description="Helical" evidence="1">
    <location>
        <begin position="45"/>
        <end position="65"/>
    </location>
</feature>
<dbReference type="PANTHER" id="PTHR38457">
    <property type="entry name" value="REGULATOR ABRB-RELATED"/>
    <property type="match status" value="1"/>
</dbReference>
<feature type="transmembrane region" description="Helical" evidence="1">
    <location>
        <begin position="12"/>
        <end position="38"/>
    </location>
</feature>
<sequence length="338" mass="37088">MFLVVRTIIIGALGGCVAYWLGLPSAWLIGALLAVVFTGASKIQVVMPASTSSVITLFLGISVALNIESGLVDQLLHWAGSIVLMCLMLASLLWILYRFYVAQHGWRRDEALFCSVPGNLAIMLSMAAEMNANVRRISLIHSIRLLFLVFCIPLFLPVAERRVSLQGFHIEHPERMLITIALAALIGWFLKHVKLPAPMLVGGVLATLLLKQGMGWDWRFPDMILLSLMVFLGCAIGSRFNNIDIHESIAEIKAASVGLLITLMVSAGFAAALHYVAAIPWTQAMLAYAPGGMEVMIAIAMNQDVDALFVATHQLFRMLVMSMTIPLLMVFIRRKDVA</sequence>
<comment type="caution">
    <text evidence="2">The sequence shown here is derived from an EMBL/GenBank/DDBJ whole genome shotgun (WGS) entry which is preliminary data.</text>
</comment>
<accession>A0A430KUW0</accession>
<feature type="transmembrane region" description="Helical" evidence="1">
    <location>
        <begin position="252"/>
        <end position="273"/>
    </location>
</feature>
<dbReference type="GO" id="GO:0016020">
    <property type="term" value="C:membrane"/>
    <property type="evidence" value="ECO:0007669"/>
    <property type="project" value="InterPro"/>
</dbReference>
<dbReference type="Pfam" id="PF05145">
    <property type="entry name" value="AbrB"/>
    <property type="match status" value="1"/>
</dbReference>
<proteinExistence type="predicted"/>
<keyword evidence="1" id="KW-0812">Transmembrane</keyword>
<evidence type="ECO:0000256" key="1">
    <source>
        <dbReference type="SAM" id="Phobius"/>
    </source>
</evidence>
<dbReference type="RefSeq" id="WP_126157268.1">
    <property type="nucleotide sequence ID" value="NZ_RQXW01000002.1"/>
</dbReference>
<evidence type="ECO:0000313" key="3">
    <source>
        <dbReference type="Proteomes" id="UP000283087"/>
    </source>
</evidence>
<organism evidence="2 3">
    <name type="scientific">Amphritea opalescens</name>
    <dbReference type="NCBI Taxonomy" id="2490544"/>
    <lineage>
        <taxon>Bacteria</taxon>
        <taxon>Pseudomonadati</taxon>
        <taxon>Pseudomonadota</taxon>
        <taxon>Gammaproteobacteria</taxon>
        <taxon>Oceanospirillales</taxon>
        <taxon>Oceanospirillaceae</taxon>
        <taxon>Amphritea</taxon>
    </lineage>
</organism>
<dbReference type="InterPro" id="IPR007820">
    <property type="entry name" value="AbrB_fam"/>
</dbReference>
<gene>
    <name evidence="2" type="ORF">EH243_03615</name>
</gene>
<reference evidence="2 3" key="1">
    <citation type="submission" date="2018-11" db="EMBL/GenBank/DDBJ databases">
        <title>The draft genome sequence of Amphritea opalescens ANRC-JH13T.</title>
        <authorList>
            <person name="Fang Z."/>
            <person name="Zhang Y."/>
            <person name="Han X."/>
        </authorList>
    </citation>
    <scope>NUCLEOTIDE SEQUENCE [LARGE SCALE GENOMIC DNA]</scope>
    <source>
        <strain evidence="2 3">ANRC-JH13</strain>
    </source>
</reference>
<dbReference type="InterPro" id="IPR017516">
    <property type="entry name" value="AbrB_dup"/>
</dbReference>
<dbReference type="NCBIfam" id="TIGR03082">
    <property type="entry name" value="Gneg_AbrB_dup"/>
    <property type="match status" value="1"/>
</dbReference>
<dbReference type="PANTHER" id="PTHR38457:SF1">
    <property type="entry name" value="REGULATOR ABRB-RELATED"/>
    <property type="match status" value="1"/>
</dbReference>
<name>A0A430KUW0_9GAMM</name>
<dbReference type="OrthoDB" id="7157734at2"/>
<dbReference type="AlphaFoldDB" id="A0A430KUW0"/>
<feature type="transmembrane region" description="Helical" evidence="1">
    <location>
        <begin position="315"/>
        <end position="332"/>
    </location>
</feature>
<feature type="transmembrane region" description="Helical" evidence="1">
    <location>
        <begin position="223"/>
        <end position="240"/>
    </location>
</feature>
<feature type="transmembrane region" description="Helical" evidence="1">
    <location>
        <begin position="77"/>
        <end position="99"/>
    </location>
</feature>
<dbReference type="PIRSF" id="PIRSF038991">
    <property type="entry name" value="Protein_AbrB"/>
    <property type="match status" value="1"/>
</dbReference>